<evidence type="ECO:0000256" key="6">
    <source>
        <dbReference type="SAM" id="MobiDB-lite"/>
    </source>
</evidence>
<protein>
    <submittedName>
        <fullName evidence="9">Type VII secretion protein EccB</fullName>
    </submittedName>
</protein>
<dbReference type="GO" id="GO:0006508">
    <property type="term" value="P:proteolysis"/>
    <property type="evidence" value="ECO:0007669"/>
    <property type="project" value="UniProtKB-KW"/>
</dbReference>
<feature type="transmembrane region" description="Helical" evidence="7">
    <location>
        <begin position="39"/>
        <end position="61"/>
    </location>
</feature>
<dbReference type="PROSITE" id="PS51892">
    <property type="entry name" value="SUBTILASE"/>
    <property type="match status" value="1"/>
</dbReference>
<dbReference type="Pfam" id="PF00082">
    <property type="entry name" value="Peptidase_S8"/>
    <property type="match status" value="1"/>
</dbReference>
<evidence type="ECO:0000313" key="9">
    <source>
        <dbReference type="EMBL" id="RSX47177.1"/>
    </source>
</evidence>
<keyword evidence="10" id="KW-1185">Reference proteome</keyword>
<evidence type="ECO:0000313" key="10">
    <source>
        <dbReference type="Proteomes" id="UP000288052"/>
    </source>
</evidence>
<feature type="transmembrane region" description="Helical" evidence="7">
    <location>
        <begin position="839"/>
        <end position="859"/>
    </location>
</feature>
<accession>A0A430F614</accession>
<dbReference type="InterPro" id="IPR044857">
    <property type="entry name" value="T7SS_EccB_R1"/>
</dbReference>
<dbReference type="InterPro" id="IPR022398">
    <property type="entry name" value="Peptidase_S8_His-AS"/>
</dbReference>
<dbReference type="InterPro" id="IPR023827">
    <property type="entry name" value="Peptidase_S8_Asp-AS"/>
</dbReference>
<comment type="similarity">
    <text evidence="1 5">Belongs to the peptidase S8 family.</text>
</comment>
<keyword evidence="3 5" id="KW-0378">Hydrolase</keyword>
<dbReference type="PANTHER" id="PTHR40765">
    <property type="entry name" value="ESX-2 SECRETION SYSTEM ATPASE ECCB2"/>
    <property type="match status" value="1"/>
</dbReference>
<evidence type="ECO:0000256" key="7">
    <source>
        <dbReference type="SAM" id="Phobius"/>
    </source>
</evidence>
<evidence type="ECO:0000256" key="2">
    <source>
        <dbReference type="ARBA" id="ARBA00022670"/>
    </source>
</evidence>
<dbReference type="PROSITE" id="PS00136">
    <property type="entry name" value="SUBTILASE_ASP"/>
    <property type="match status" value="1"/>
</dbReference>
<dbReference type="PROSITE" id="PS00137">
    <property type="entry name" value="SUBTILASE_HIS"/>
    <property type="match status" value="1"/>
</dbReference>
<dbReference type="RefSeq" id="WP_126032356.1">
    <property type="nucleotide sequence ID" value="NZ_QXGI01000005.1"/>
</dbReference>
<keyword evidence="7" id="KW-1133">Transmembrane helix</keyword>
<dbReference type="InterPro" id="IPR007795">
    <property type="entry name" value="T7SS_EccB"/>
</dbReference>
<dbReference type="InterPro" id="IPR000209">
    <property type="entry name" value="Peptidase_S8/S53_dom"/>
</dbReference>
<feature type="domain" description="Peptidase S8/S53" evidence="8">
    <location>
        <begin position="522"/>
        <end position="785"/>
    </location>
</feature>
<dbReference type="PANTHER" id="PTHR40765:SF2">
    <property type="entry name" value="ESX-2 SECRETION SYSTEM ATPASE ECCB2"/>
    <property type="match status" value="1"/>
</dbReference>
<feature type="region of interest" description="Disordered" evidence="6">
    <location>
        <begin position="449"/>
        <end position="487"/>
    </location>
</feature>
<gene>
    <name evidence="9" type="ORF">D2E22_1361</name>
</gene>
<proteinExistence type="inferred from homology"/>
<evidence type="ECO:0000259" key="8">
    <source>
        <dbReference type="Pfam" id="PF00082"/>
    </source>
</evidence>
<dbReference type="GO" id="GO:0004252">
    <property type="term" value="F:serine-type endopeptidase activity"/>
    <property type="evidence" value="ECO:0007669"/>
    <property type="project" value="UniProtKB-UniRule"/>
</dbReference>
<keyword evidence="7" id="KW-0472">Membrane</keyword>
<feature type="active site" description="Charge relay system" evidence="5">
    <location>
        <position position="737"/>
    </location>
</feature>
<keyword evidence="7" id="KW-0812">Transmembrane</keyword>
<dbReference type="Gene3D" id="3.30.2390.20">
    <property type="entry name" value="Type VII secretion system EccB, repeat 1 domain"/>
    <property type="match status" value="1"/>
</dbReference>
<dbReference type="AlphaFoldDB" id="A0A430F614"/>
<dbReference type="SUPFAM" id="SSF52743">
    <property type="entry name" value="Subtilisin-like"/>
    <property type="match status" value="1"/>
</dbReference>
<dbReference type="Proteomes" id="UP000288052">
    <property type="component" value="Unassembled WGS sequence"/>
</dbReference>
<feature type="compositionally biased region" description="Low complexity" evidence="6">
    <location>
        <begin position="476"/>
        <end position="487"/>
    </location>
</feature>
<feature type="active site" description="Charge relay system" evidence="5">
    <location>
        <position position="566"/>
    </location>
</feature>
<reference evidence="9 10" key="1">
    <citation type="submission" date="2018-09" db="EMBL/GenBank/DDBJ databases">
        <title>Characterization of the phylogenetic diversity of five novel species belonging to the genus Bifidobacterium.</title>
        <authorList>
            <person name="Lugli G.A."/>
            <person name="Duranti S."/>
            <person name="Milani C."/>
        </authorList>
    </citation>
    <scope>NUCLEOTIDE SEQUENCE [LARGE SCALE GENOMIC DNA]</scope>
    <source>
        <strain evidence="9 10">2020B</strain>
    </source>
</reference>
<comment type="caution">
    <text evidence="9">The sequence shown here is derived from an EMBL/GenBank/DDBJ whole genome shotgun (WGS) entry which is preliminary data.</text>
</comment>
<dbReference type="OrthoDB" id="3847604at2"/>
<keyword evidence="2 5" id="KW-0645">Protease</keyword>
<dbReference type="PRINTS" id="PR00723">
    <property type="entry name" value="SUBTILISIN"/>
</dbReference>
<dbReference type="Gene3D" id="3.40.50.200">
    <property type="entry name" value="Peptidase S8/S53 domain"/>
    <property type="match status" value="1"/>
</dbReference>
<evidence type="ECO:0000256" key="4">
    <source>
        <dbReference type="ARBA" id="ARBA00022825"/>
    </source>
</evidence>
<name>A0A430F614_9BIFI</name>
<evidence type="ECO:0000256" key="1">
    <source>
        <dbReference type="ARBA" id="ARBA00011073"/>
    </source>
</evidence>
<keyword evidence="4 5" id="KW-0720">Serine protease</keyword>
<sequence>MASKKDLSEAQSYSRRRLVTAFTSGIPDGRELAPKKNQIPVIVGIGLTVIAIIIGIFYGYMKPSLPSNWENNKLIVTKSSAARYVSVKGRLHPVINATSARLMIPSSDFEVITVDDDQLSGIPIDSTLGILGAPDSLPASHDLVTGTMTSCAQINGVNNILTSEQLPKTASDTAIVAHVDGEDYLITDSKRYHLPKDAELRDGFLRALGVPQTARISAPIQWLNLFTEASAFEPLTMSYDHLPANLPDGVKPGTIVTQQSDNTQTKYVVTSEGTISQLDDFAFNLYSVGKTDLQTIPTSLGTTAFQGLRNAEASPLPDDWPKHKLTAVNENQQMCAALPLNTTDEHQHAQFVTMAPDASPSGTSTDAQPASTFSARTRFQGGSGALVRTSIGDSDYGTMFAIDSTGTAYPLPSADEELLNRLGYSSSDVRNIPRAWIDVFPTGVALTMQAAGSPPERNGTAAATSLDDTEGESSQSNTATSSADDNAAANAQCRAGIKNYVTEQPWTNELYEYSTVHQYATGKGVTVAVIDSGVNTANPHFQDAIVDGTSYLKNDMANGAEDVYGHGTVVAGIIAARKIDGSTVQGLAPDAKIMPIRVFDSIKEEQGRTTGGPRLETIAEAVHLAVDREADIINISMSDSRDVPAMREAVDYAESHGALIVASAGNRQTTSDTTGGLRYPAAYPEVLGVSAVNTNLQVTDDSLHGAQVDVAAPGMNIASTIPDGVDCVFAQDAPASSYATAFVSAQAALIAEAHPDETPAQWRQRIRTTANRPHPDQRDDMEGWGVVDPISSISVQLSDNLRGPNAQGQAPNQPMALAQSDEAITLTAVEDPDKQAKTIVGVSAIGTLVMAAVSGFIVLGRRDAVS</sequence>
<feature type="active site" description="Charge relay system" evidence="5">
    <location>
        <position position="531"/>
    </location>
</feature>
<dbReference type="Pfam" id="PF05108">
    <property type="entry name" value="T7SS_ESX1_EccB"/>
    <property type="match status" value="1"/>
</dbReference>
<dbReference type="InterPro" id="IPR036852">
    <property type="entry name" value="Peptidase_S8/S53_dom_sf"/>
</dbReference>
<evidence type="ECO:0000256" key="5">
    <source>
        <dbReference type="PROSITE-ProRule" id="PRU01240"/>
    </source>
</evidence>
<dbReference type="GO" id="GO:0005576">
    <property type="term" value="C:extracellular region"/>
    <property type="evidence" value="ECO:0007669"/>
    <property type="project" value="TreeGrafter"/>
</dbReference>
<evidence type="ECO:0000256" key="3">
    <source>
        <dbReference type="ARBA" id="ARBA00022801"/>
    </source>
</evidence>
<dbReference type="EMBL" id="QXGI01000005">
    <property type="protein sequence ID" value="RSX47177.1"/>
    <property type="molecule type" value="Genomic_DNA"/>
</dbReference>
<dbReference type="NCBIfam" id="TIGR03919">
    <property type="entry name" value="T7SS_EccB"/>
    <property type="match status" value="1"/>
</dbReference>
<organism evidence="9 10">
    <name type="scientific">Bifidobacterium castoris</name>
    <dbReference type="NCBI Taxonomy" id="2306972"/>
    <lineage>
        <taxon>Bacteria</taxon>
        <taxon>Bacillati</taxon>
        <taxon>Actinomycetota</taxon>
        <taxon>Actinomycetes</taxon>
        <taxon>Bifidobacteriales</taxon>
        <taxon>Bifidobacteriaceae</taxon>
        <taxon>Bifidobacterium</taxon>
    </lineage>
</organism>
<dbReference type="InterPro" id="IPR015500">
    <property type="entry name" value="Peptidase_S8_subtilisin-rel"/>
</dbReference>